<dbReference type="GO" id="GO:0008483">
    <property type="term" value="F:transaminase activity"/>
    <property type="evidence" value="ECO:0007669"/>
    <property type="project" value="UniProtKB-KW"/>
</dbReference>
<dbReference type="GO" id="GO:0030170">
    <property type="term" value="F:pyridoxal phosphate binding"/>
    <property type="evidence" value="ECO:0007669"/>
    <property type="project" value="InterPro"/>
</dbReference>
<dbReference type="InterPro" id="IPR015424">
    <property type="entry name" value="PyrdxlP-dep_Trfase"/>
</dbReference>
<dbReference type="InterPro" id="IPR000524">
    <property type="entry name" value="Tscrpt_reg_HTH_GntR"/>
</dbReference>
<dbReference type="PROSITE" id="PS50949">
    <property type="entry name" value="HTH_GNTR"/>
    <property type="match status" value="1"/>
</dbReference>
<dbReference type="GO" id="GO:0003677">
    <property type="term" value="F:DNA binding"/>
    <property type="evidence" value="ECO:0007669"/>
    <property type="project" value="UniProtKB-KW"/>
</dbReference>
<evidence type="ECO:0000256" key="4">
    <source>
        <dbReference type="ARBA" id="ARBA00023125"/>
    </source>
</evidence>
<protein>
    <submittedName>
        <fullName evidence="7">PLP-dependent aminotransferase family protein</fullName>
    </submittedName>
</protein>
<keyword evidence="2" id="KW-0663">Pyridoxal phosphate</keyword>
<keyword evidence="8" id="KW-1185">Reference proteome</keyword>
<gene>
    <name evidence="7" type="ORF">JMN37_01780</name>
</gene>
<dbReference type="Pfam" id="PF00392">
    <property type="entry name" value="GntR"/>
    <property type="match status" value="1"/>
</dbReference>
<keyword evidence="7" id="KW-0808">Transferase</keyword>
<dbReference type="PANTHER" id="PTHR46577">
    <property type="entry name" value="HTH-TYPE TRANSCRIPTIONAL REGULATORY PROTEIN GABR"/>
    <property type="match status" value="1"/>
</dbReference>
<dbReference type="Gene3D" id="3.40.640.10">
    <property type="entry name" value="Type I PLP-dependent aspartate aminotransferase-like (Major domain)"/>
    <property type="match status" value="1"/>
</dbReference>
<evidence type="ECO:0000313" key="8">
    <source>
        <dbReference type="Proteomes" id="UP001205920"/>
    </source>
</evidence>
<dbReference type="AlphaFoldDB" id="A0AAW5HW09"/>
<proteinExistence type="inferred from homology"/>
<dbReference type="PRINTS" id="PR00035">
    <property type="entry name" value="HTHGNTR"/>
</dbReference>
<accession>A0AAW5HW09</accession>
<evidence type="ECO:0000256" key="5">
    <source>
        <dbReference type="ARBA" id="ARBA00023163"/>
    </source>
</evidence>
<dbReference type="SUPFAM" id="SSF53383">
    <property type="entry name" value="PLP-dependent transferases"/>
    <property type="match status" value="1"/>
</dbReference>
<name>A0AAW5HW09_9CORY</name>
<keyword evidence="4" id="KW-0238">DNA-binding</keyword>
<keyword evidence="5" id="KW-0804">Transcription</keyword>
<keyword evidence="7" id="KW-0032">Aminotransferase</keyword>
<dbReference type="EMBL" id="JAEUWV010000001">
    <property type="protein sequence ID" value="MCO6393717.1"/>
    <property type="molecule type" value="Genomic_DNA"/>
</dbReference>
<dbReference type="InterPro" id="IPR036390">
    <property type="entry name" value="WH_DNA-bd_sf"/>
</dbReference>
<dbReference type="InterPro" id="IPR036388">
    <property type="entry name" value="WH-like_DNA-bd_sf"/>
</dbReference>
<dbReference type="InterPro" id="IPR004839">
    <property type="entry name" value="Aminotransferase_I/II_large"/>
</dbReference>
<keyword evidence="3" id="KW-0805">Transcription regulation</keyword>
<evidence type="ECO:0000256" key="1">
    <source>
        <dbReference type="ARBA" id="ARBA00005384"/>
    </source>
</evidence>
<dbReference type="Pfam" id="PF00155">
    <property type="entry name" value="Aminotran_1_2"/>
    <property type="match status" value="1"/>
</dbReference>
<evidence type="ECO:0000256" key="2">
    <source>
        <dbReference type="ARBA" id="ARBA00022898"/>
    </source>
</evidence>
<dbReference type="SMART" id="SM00345">
    <property type="entry name" value="HTH_GNTR"/>
    <property type="match status" value="1"/>
</dbReference>
<evidence type="ECO:0000256" key="3">
    <source>
        <dbReference type="ARBA" id="ARBA00023015"/>
    </source>
</evidence>
<dbReference type="CDD" id="cd07377">
    <property type="entry name" value="WHTH_GntR"/>
    <property type="match status" value="1"/>
</dbReference>
<comment type="caution">
    <text evidence="7">The sequence shown here is derived from an EMBL/GenBank/DDBJ whole genome shotgun (WGS) entry which is preliminary data.</text>
</comment>
<dbReference type="InterPro" id="IPR051446">
    <property type="entry name" value="HTH_trans_reg/aminotransferase"/>
</dbReference>
<dbReference type="GO" id="GO:0003700">
    <property type="term" value="F:DNA-binding transcription factor activity"/>
    <property type="evidence" value="ECO:0007669"/>
    <property type="project" value="InterPro"/>
</dbReference>
<dbReference type="InterPro" id="IPR015421">
    <property type="entry name" value="PyrdxlP-dep_Trfase_major"/>
</dbReference>
<dbReference type="SUPFAM" id="SSF46785">
    <property type="entry name" value="Winged helix' DNA-binding domain"/>
    <property type="match status" value="1"/>
</dbReference>
<dbReference type="Gene3D" id="1.10.10.10">
    <property type="entry name" value="Winged helix-like DNA-binding domain superfamily/Winged helix DNA-binding domain"/>
    <property type="match status" value="1"/>
</dbReference>
<sequence>MFFPVSRNASLSLPAQIAAQIRTAVAEGTLRPGDTIASTRELATQLGVSRGTVVSAFDQLISEGYLDTTQGAPTRIHPELRVPKQSIQQRQRASNEASTPAVLSLVPTSGIDGMIRPAAWHRAWREASYCVPKQADPQGEPKLRTAIAEHLRVARGLHVAPEEVIVTGGTREGLLLTLMSIGNSVRVGVETSESSGLRSVIALAGHATVPCQCDDEGVLVSQLPCDIDALLITPAHVPPFGGVMTVRRRVELLEWASATGTLLIEDDFNTELRYRTAPQPTLSALPNSGSVLTLGTFTTLLHKQLSAGYIVTTPDTFSSVQETREVLGMPVSTVTQHAIAHLLTDGTVRKSTKAFHTRLAKRRRQVTPLLERIAEASGASNATMSNTSSADIIVEFSHQRDLQRFREQLKRVGCVCATGDSTGAGEDCFALLSFSTLSDQDFDAATRSLAEFLGC</sequence>
<reference evidence="7 8" key="1">
    <citation type="submission" date="2021-01" db="EMBL/GenBank/DDBJ databases">
        <title>Identification and Characterization of Corynebacterium sp.</title>
        <authorList>
            <person name="Luo Q."/>
            <person name="Qu P."/>
            <person name="Chen Q."/>
        </authorList>
    </citation>
    <scope>NUCLEOTIDE SEQUENCE [LARGE SCALE GENOMIC DNA]</scope>
    <source>
        <strain evidence="7 8">MC-18</strain>
    </source>
</reference>
<comment type="similarity">
    <text evidence="1">In the C-terminal section; belongs to the class-I pyridoxal-phosphate-dependent aminotransferase family.</text>
</comment>
<dbReference type="PANTHER" id="PTHR46577:SF1">
    <property type="entry name" value="HTH-TYPE TRANSCRIPTIONAL REGULATORY PROTEIN GABR"/>
    <property type="match status" value="1"/>
</dbReference>
<dbReference type="Proteomes" id="UP001205920">
    <property type="component" value="Unassembled WGS sequence"/>
</dbReference>
<organism evidence="7 8">
    <name type="scientific">Corynebacterium lipophilum</name>
    <dbReference type="NCBI Taxonomy" id="2804918"/>
    <lineage>
        <taxon>Bacteria</taxon>
        <taxon>Bacillati</taxon>
        <taxon>Actinomycetota</taxon>
        <taxon>Actinomycetes</taxon>
        <taxon>Mycobacteriales</taxon>
        <taxon>Corynebacteriaceae</taxon>
        <taxon>Corynebacterium</taxon>
    </lineage>
</organism>
<evidence type="ECO:0000313" key="7">
    <source>
        <dbReference type="EMBL" id="MCO6393717.1"/>
    </source>
</evidence>
<feature type="domain" description="HTH gntR-type" evidence="6">
    <location>
        <begin position="11"/>
        <end position="79"/>
    </location>
</feature>
<evidence type="ECO:0000259" key="6">
    <source>
        <dbReference type="PROSITE" id="PS50949"/>
    </source>
</evidence>